<evidence type="ECO:0000256" key="4">
    <source>
        <dbReference type="ARBA" id="ARBA00023002"/>
    </source>
</evidence>
<dbReference type="Gene3D" id="1.10.287.990">
    <property type="entry name" value="Fe,Mn superoxide dismutase (SOD) domain"/>
    <property type="match status" value="1"/>
</dbReference>
<dbReference type="AlphaFoldDB" id="A0A224AK56"/>
<keyword evidence="10" id="KW-1185">Reference proteome</keyword>
<evidence type="ECO:0000259" key="8">
    <source>
        <dbReference type="Pfam" id="PF02777"/>
    </source>
</evidence>
<evidence type="ECO:0000313" key="9">
    <source>
        <dbReference type="EMBL" id="BBA17272.1"/>
    </source>
</evidence>
<dbReference type="GO" id="GO:0005737">
    <property type="term" value="C:cytoplasm"/>
    <property type="evidence" value="ECO:0007669"/>
    <property type="project" value="TreeGrafter"/>
</dbReference>
<dbReference type="InterPro" id="IPR036314">
    <property type="entry name" value="SOD_C_sf"/>
</dbReference>
<feature type="domain" description="Manganese/iron superoxide dismutase C-terminal" evidence="8">
    <location>
        <begin position="94"/>
        <end position="197"/>
    </location>
</feature>
<dbReference type="EC" id="1.15.1.1" evidence="2 6"/>
<keyword evidence="3 5" id="KW-0479">Metal-binding</keyword>
<evidence type="ECO:0000256" key="6">
    <source>
        <dbReference type="RuleBase" id="RU000414"/>
    </source>
</evidence>
<dbReference type="PROSITE" id="PS00088">
    <property type="entry name" value="SOD_MN"/>
    <property type="match status" value="1"/>
</dbReference>
<dbReference type="GO" id="GO:0046872">
    <property type="term" value="F:metal ion binding"/>
    <property type="evidence" value="ECO:0007669"/>
    <property type="project" value="UniProtKB-KW"/>
</dbReference>
<dbReference type="OrthoDB" id="9803125at2"/>
<dbReference type="PRINTS" id="PR01703">
    <property type="entry name" value="MNSODISMTASE"/>
</dbReference>
<dbReference type="InterPro" id="IPR019831">
    <property type="entry name" value="Mn/Fe_SOD_N"/>
</dbReference>
<comment type="catalytic activity">
    <reaction evidence="6">
        <text>2 superoxide + 2 H(+) = H2O2 + O2</text>
        <dbReference type="Rhea" id="RHEA:20696"/>
        <dbReference type="ChEBI" id="CHEBI:15378"/>
        <dbReference type="ChEBI" id="CHEBI:15379"/>
        <dbReference type="ChEBI" id="CHEBI:16240"/>
        <dbReference type="ChEBI" id="CHEBI:18421"/>
        <dbReference type="EC" id="1.15.1.1"/>
    </reaction>
</comment>
<evidence type="ECO:0000313" key="10">
    <source>
        <dbReference type="Proteomes" id="UP000263619"/>
    </source>
</evidence>
<dbReference type="Pfam" id="PF02777">
    <property type="entry name" value="Sod_Fe_C"/>
    <property type="match status" value="1"/>
</dbReference>
<evidence type="ECO:0000256" key="3">
    <source>
        <dbReference type="ARBA" id="ARBA00022723"/>
    </source>
</evidence>
<dbReference type="RefSeq" id="WP_119305535.1">
    <property type="nucleotide sequence ID" value="NZ_AP014608.1"/>
</dbReference>
<name>A0A224AK56_9FLAO</name>
<sequence>MSFKLPKLPYSYKDFEPYIDRKTMDIHYNKHHATYTNNLNKEISNTSMKNLSIIEILKRAHIESPAIRNNGGGFYNHNLFWDILVPHTKYTHPSREFNEVFQKNFDSFDLFKDNFYKVSVNHFGSGWIWLCVTEEKLKICSTMNQDNPIMHGMGCEGTPILGLDIWEHAYYLQYQNRRLDYISSFWKIVNWIKVEENYKKERNK</sequence>
<dbReference type="GO" id="GO:0004784">
    <property type="term" value="F:superoxide dismutase activity"/>
    <property type="evidence" value="ECO:0007669"/>
    <property type="project" value="UniProtKB-EC"/>
</dbReference>
<reference evidence="9 10" key="1">
    <citation type="submission" date="2014-06" db="EMBL/GenBank/DDBJ databases">
        <title>Genome sequence of the intracellular symbiont Blattabacterium cuenoti, strain STAT from the wood feeding cockroach Salganea taiwanensis taiwanensis.</title>
        <authorList>
            <person name="Kinjo Y."/>
            <person name="Ohkuma M."/>
            <person name="Tokuda G."/>
        </authorList>
    </citation>
    <scope>NUCLEOTIDE SEQUENCE [LARGE SCALE GENOMIC DNA]</scope>
    <source>
        <strain evidence="9 10">STAT</strain>
    </source>
</reference>
<feature type="domain" description="Manganese/iron superoxide dismutase N-terminal" evidence="7">
    <location>
        <begin position="2"/>
        <end position="84"/>
    </location>
</feature>
<dbReference type="PIRSF" id="PIRSF000349">
    <property type="entry name" value="SODismutase"/>
    <property type="match status" value="1"/>
</dbReference>
<feature type="binding site" evidence="5">
    <location>
        <position position="27"/>
    </location>
    <ligand>
        <name>Mn(2+)</name>
        <dbReference type="ChEBI" id="CHEBI:29035"/>
    </ligand>
</feature>
<feature type="binding site" evidence="5">
    <location>
        <position position="168"/>
    </location>
    <ligand>
        <name>Mn(2+)</name>
        <dbReference type="ChEBI" id="CHEBI:29035"/>
    </ligand>
</feature>
<evidence type="ECO:0000259" key="7">
    <source>
        <dbReference type="Pfam" id="PF00081"/>
    </source>
</evidence>
<evidence type="ECO:0000256" key="1">
    <source>
        <dbReference type="ARBA" id="ARBA00008714"/>
    </source>
</evidence>
<dbReference type="EMBL" id="AP014608">
    <property type="protein sequence ID" value="BBA17272.1"/>
    <property type="molecule type" value="Genomic_DNA"/>
</dbReference>
<dbReference type="SUPFAM" id="SSF46609">
    <property type="entry name" value="Fe,Mn superoxide dismutase (SOD), N-terminal domain"/>
    <property type="match status" value="1"/>
</dbReference>
<dbReference type="InterPro" id="IPR019833">
    <property type="entry name" value="Mn/Fe_SOD_BS"/>
</dbReference>
<dbReference type="Gene3D" id="3.55.40.20">
    <property type="entry name" value="Iron/manganese superoxide dismutase, C-terminal domain"/>
    <property type="match status" value="1"/>
</dbReference>
<dbReference type="Proteomes" id="UP000263619">
    <property type="component" value="Chromosome"/>
</dbReference>
<comment type="similarity">
    <text evidence="1 6">Belongs to the iron/manganese superoxide dismutase family.</text>
</comment>
<dbReference type="InterPro" id="IPR019832">
    <property type="entry name" value="Mn/Fe_SOD_C"/>
</dbReference>
<evidence type="ECO:0000256" key="2">
    <source>
        <dbReference type="ARBA" id="ARBA00012682"/>
    </source>
</evidence>
<dbReference type="PANTHER" id="PTHR43595">
    <property type="entry name" value="37S RIBOSOMAL PROTEIN S26, MITOCHONDRIAL"/>
    <property type="match status" value="1"/>
</dbReference>
<feature type="binding site" evidence="5">
    <location>
        <position position="164"/>
    </location>
    <ligand>
        <name>Mn(2+)</name>
        <dbReference type="ChEBI" id="CHEBI:29035"/>
    </ligand>
</feature>
<proteinExistence type="inferred from homology"/>
<accession>A0A224AK56</accession>
<dbReference type="Pfam" id="PF00081">
    <property type="entry name" value="Sod_Fe_N"/>
    <property type="match status" value="1"/>
</dbReference>
<protein>
    <recommendedName>
        <fullName evidence="2 6">Superoxide dismutase</fullName>
        <ecNumber evidence="2 6">1.15.1.1</ecNumber>
    </recommendedName>
</protein>
<gene>
    <name evidence="9" type="primary">sodA</name>
    <name evidence="9" type="ORF">STAT_353</name>
</gene>
<dbReference type="SUPFAM" id="SSF54719">
    <property type="entry name" value="Fe,Mn superoxide dismutase (SOD), C-terminal domain"/>
    <property type="match status" value="1"/>
</dbReference>
<dbReference type="PANTHER" id="PTHR43595:SF2">
    <property type="entry name" value="SMALL RIBOSOMAL SUBUNIT PROTEIN MS42"/>
    <property type="match status" value="1"/>
</dbReference>
<dbReference type="InterPro" id="IPR001189">
    <property type="entry name" value="Mn/Fe_SOD"/>
</dbReference>
<dbReference type="InterPro" id="IPR036324">
    <property type="entry name" value="Mn/Fe_SOD_N_sf"/>
</dbReference>
<comment type="function">
    <text evidence="6">Destroys radicals which are normally produced within the cells and which are toxic to biological systems.</text>
</comment>
<organism evidence="9 10">
    <name type="scientific">Blattabacterium cuenoti STAT</name>
    <dbReference type="NCBI Taxonomy" id="1457030"/>
    <lineage>
        <taxon>Bacteria</taxon>
        <taxon>Pseudomonadati</taxon>
        <taxon>Bacteroidota</taxon>
        <taxon>Flavobacteriia</taxon>
        <taxon>Flavobacteriales</taxon>
        <taxon>Blattabacteriaceae</taxon>
        <taxon>Blattabacterium</taxon>
    </lineage>
</organism>
<feature type="binding site" evidence="5">
    <location>
        <position position="77"/>
    </location>
    <ligand>
        <name>Mn(2+)</name>
        <dbReference type="ChEBI" id="CHEBI:29035"/>
    </ligand>
</feature>
<evidence type="ECO:0000256" key="5">
    <source>
        <dbReference type="PIRSR" id="PIRSR000349-1"/>
    </source>
</evidence>
<keyword evidence="4 6" id="KW-0560">Oxidoreductase</keyword>